<dbReference type="KEGG" id="plyc:GXP70_13410"/>
<dbReference type="InterPro" id="IPR004629">
    <property type="entry name" value="WecG_TagA_CpsF"/>
</dbReference>
<dbReference type="RefSeq" id="WP_162357284.1">
    <property type="nucleotide sequence ID" value="NZ_CP048209.1"/>
</dbReference>
<accession>A0A6C0G0D0</accession>
<dbReference type="EC" id="2.4.1.187" evidence="5"/>
<dbReference type="Proteomes" id="UP000476064">
    <property type="component" value="Chromosome"/>
</dbReference>
<evidence type="ECO:0000256" key="5">
    <source>
        <dbReference type="HAMAP-Rule" id="MF_02070"/>
    </source>
</evidence>
<keyword evidence="1 5" id="KW-0328">Glycosyltransferase</keyword>
<dbReference type="AlphaFoldDB" id="A0A6C0G0D0"/>
<evidence type="ECO:0000256" key="1">
    <source>
        <dbReference type="ARBA" id="ARBA00022676"/>
    </source>
</evidence>
<evidence type="ECO:0000256" key="3">
    <source>
        <dbReference type="ARBA" id="ARBA00022944"/>
    </source>
</evidence>
<keyword evidence="4 5" id="KW-0961">Cell wall biogenesis/degradation</keyword>
<dbReference type="Pfam" id="PF03808">
    <property type="entry name" value="Glyco_tran_WecG"/>
    <property type="match status" value="1"/>
</dbReference>
<keyword evidence="7" id="KW-1185">Reference proteome</keyword>
<name>A0A6C0G0D0_9BACL</name>
<dbReference type="InterPro" id="IPR034714">
    <property type="entry name" value="TagA_TarA"/>
</dbReference>
<comment type="similarity">
    <text evidence="5">Belongs to the glycosyltransferase 26 family. TagA/TarA subfamily.</text>
</comment>
<proteinExistence type="inferred from homology"/>
<keyword evidence="2 5" id="KW-0808">Transferase</keyword>
<reference evidence="6 7" key="1">
    <citation type="submission" date="2020-01" db="EMBL/GenBank/DDBJ databases">
        <title>Paenibacillus sp. nov., isolated from tomato rhizosphere.</title>
        <authorList>
            <person name="Weon H.-Y."/>
            <person name="Lee S.A."/>
        </authorList>
    </citation>
    <scope>NUCLEOTIDE SEQUENCE [LARGE SCALE GENOMIC DNA]</scope>
    <source>
        <strain evidence="6 7">12200R-189</strain>
    </source>
</reference>
<dbReference type="PANTHER" id="PTHR34136:SF1">
    <property type="entry name" value="UDP-N-ACETYL-D-MANNOSAMINURONIC ACID TRANSFERASE"/>
    <property type="match status" value="1"/>
</dbReference>
<dbReference type="GO" id="GO:0071555">
    <property type="term" value="P:cell wall organization"/>
    <property type="evidence" value="ECO:0007669"/>
    <property type="project" value="UniProtKB-KW"/>
</dbReference>
<evidence type="ECO:0000256" key="4">
    <source>
        <dbReference type="ARBA" id="ARBA00023316"/>
    </source>
</evidence>
<keyword evidence="3 5" id="KW-0777">Teichoic acid biosynthesis</keyword>
<dbReference type="CDD" id="cd06533">
    <property type="entry name" value="Glyco_transf_WecG_TagA"/>
    <property type="match status" value="1"/>
</dbReference>
<dbReference type="HAMAP" id="MF_02070">
    <property type="entry name" value="TagA_TarA"/>
    <property type="match status" value="1"/>
</dbReference>
<comment type="pathway">
    <text evidence="5">Cell wall biogenesis; teichoic acid biosynthesis.</text>
</comment>
<dbReference type="PANTHER" id="PTHR34136">
    <property type="match status" value="1"/>
</dbReference>
<dbReference type="NCBIfam" id="TIGR00696">
    <property type="entry name" value="wecG_tagA_cpsF"/>
    <property type="match status" value="1"/>
</dbReference>
<sequence length="252" mass="27963">MTSDSSAYSMIMGIPVPKLTMAETAANVQAVIRARQDELYHIVTLNPEIAMACQQDRELRGIIDEADLLTADGIGVVMVSRMRGNPLPERVTGCDLLFELLAAGQRNRWSFYLLGASEEANRRAAEVIAAQYSGAIVAGRQHGFFDASEDERIVADINAKQPDVLVVALGAPKAERWIHAYKHRLRASVAVGVGGSLDIVAGTVKRAPRLWQRLHAEWLYRLLNQPSRWRRQLILPRFALKALFYNERGGSS</sequence>
<evidence type="ECO:0000313" key="7">
    <source>
        <dbReference type="Proteomes" id="UP000476064"/>
    </source>
</evidence>
<organism evidence="6 7">
    <name type="scientific">Paenibacillus lycopersici</name>
    <dbReference type="NCBI Taxonomy" id="2704462"/>
    <lineage>
        <taxon>Bacteria</taxon>
        <taxon>Bacillati</taxon>
        <taxon>Bacillota</taxon>
        <taxon>Bacilli</taxon>
        <taxon>Bacillales</taxon>
        <taxon>Paenibacillaceae</taxon>
        <taxon>Paenibacillus</taxon>
    </lineage>
</organism>
<comment type="catalytic activity">
    <reaction evidence="5">
        <text>UDP-N-acetyl-alpha-D-mannosamine + N-acetyl-alpha-D-glucosaminyl-di-trans,octa-cis-undecaprenyl diphosphate = N-acetyl-beta-D-mannosaminyl-(1-&gt;4)-N-acetyl-alpha-D-glucosaminyl di-trans,octa-cis-undecaprenyl diphosphate + UDP + H(+)</text>
        <dbReference type="Rhea" id="RHEA:16053"/>
        <dbReference type="ChEBI" id="CHEBI:15378"/>
        <dbReference type="ChEBI" id="CHEBI:58223"/>
        <dbReference type="ChEBI" id="CHEBI:62959"/>
        <dbReference type="ChEBI" id="CHEBI:68623"/>
        <dbReference type="ChEBI" id="CHEBI:132210"/>
        <dbReference type="EC" id="2.4.1.187"/>
    </reaction>
</comment>
<evidence type="ECO:0000256" key="2">
    <source>
        <dbReference type="ARBA" id="ARBA00022679"/>
    </source>
</evidence>
<protein>
    <recommendedName>
        <fullName evidence="5">N-acetylglucosaminyldiphosphoundecaprenol N-acetyl-beta-D-mannosaminyltransferase</fullName>
        <ecNumber evidence="5">2.4.1.187</ecNumber>
    </recommendedName>
    <alternativeName>
        <fullName evidence="5">N-acetylmannosaminyltransferase</fullName>
    </alternativeName>
    <alternativeName>
        <fullName evidence="5">UDP-N-acetylmannosamine transferase</fullName>
    </alternativeName>
    <alternativeName>
        <fullName evidence="5">UDP-N-acetylmannosamine:N-acetylglucosaminyl pyrophosphorylundecaprenol N-acetylmannosaminyltransferase</fullName>
    </alternativeName>
</protein>
<comment type="function">
    <text evidence="5">Catalyzes the conversion of GlcNAc-PP-undecaprenol into ManNAc-GlcNAc-PP-undecaprenol, the first committed lipid intermediate in the de novo synthesis of teichoic acid.</text>
</comment>
<gene>
    <name evidence="6" type="ORF">GXP70_13410</name>
</gene>
<evidence type="ECO:0000313" key="6">
    <source>
        <dbReference type="EMBL" id="QHT60844.1"/>
    </source>
</evidence>
<dbReference type="GO" id="GO:0019350">
    <property type="term" value="P:teichoic acid biosynthetic process"/>
    <property type="evidence" value="ECO:0007669"/>
    <property type="project" value="UniProtKB-UniRule"/>
</dbReference>
<dbReference type="UniPathway" id="UPA00632"/>
<dbReference type="GO" id="GO:0047244">
    <property type="term" value="F:N-acetylglucosaminyldiphosphoundecaprenol N-acetyl-beta-D-mannosaminyltransferase activity"/>
    <property type="evidence" value="ECO:0007669"/>
    <property type="project" value="UniProtKB-UniRule"/>
</dbReference>
<dbReference type="EMBL" id="CP048209">
    <property type="protein sequence ID" value="QHT60844.1"/>
    <property type="molecule type" value="Genomic_DNA"/>
</dbReference>